<proteinExistence type="predicted"/>
<accession>C5BYH2</accession>
<feature type="transmembrane region" description="Helical" evidence="2">
    <location>
        <begin position="122"/>
        <end position="143"/>
    </location>
</feature>
<sequence length="154" mass="15420">MPPEPPESADSAAGSDDAGRRRSSLGSLPVPLRVALLLLLVQVAALTAFGVLFVVDLLRGVGEPLSAVGLAIFSLGLAALLGAGARALARGRRWPRGPVVTWQLLLAAVGISQIGANPVLGGAVVVLGIATLVLLLVPSSLAATQARGTPSALL</sequence>
<dbReference type="EMBL" id="CP001618">
    <property type="protein sequence ID" value="ACQ81072.1"/>
    <property type="molecule type" value="Genomic_DNA"/>
</dbReference>
<dbReference type="RefSeq" id="WP_015883312.1">
    <property type="nucleotide sequence ID" value="NC_012669.1"/>
</dbReference>
<keyword evidence="2" id="KW-1133">Transmembrane helix</keyword>
<name>C5BYH2_BEUC1</name>
<keyword evidence="4" id="KW-1185">Reference proteome</keyword>
<dbReference type="KEGG" id="bcv:Bcav_2827"/>
<dbReference type="Proteomes" id="UP000007962">
    <property type="component" value="Chromosome"/>
</dbReference>
<feature type="transmembrane region" description="Helical" evidence="2">
    <location>
        <begin position="99"/>
        <end position="116"/>
    </location>
</feature>
<dbReference type="STRING" id="471853.Bcav_2827"/>
<organism evidence="3 4">
    <name type="scientific">Beutenbergia cavernae (strain ATCC BAA-8 / DSM 12333 / CCUG 43141 / JCM 11478 / NBRC 16432 / NCIMB 13614 / HKI 0122)</name>
    <dbReference type="NCBI Taxonomy" id="471853"/>
    <lineage>
        <taxon>Bacteria</taxon>
        <taxon>Bacillati</taxon>
        <taxon>Actinomycetota</taxon>
        <taxon>Actinomycetes</taxon>
        <taxon>Micrococcales</taxon>
        <taxon>Beutenbergiaceae</taxon>
        <taxon>Beutenbergia</taxon>
    </lineage>
</organism>
<evidence type="ECO:0000313" key="3">
    <source>
        <dbReference type="EMBL" id="ACQ81072.1"/>
    </source>
</evidence>
<dbReference type="SUPFAM" id="SSF103473">
    <property type="entry name" value="MFS general substrate transporter"/>
    <property type="match status" value="1"/>
</dbReference>
<feature type="transmembrane region" description="Helical" evidence="2">
    <location>
        <begin position="30"/>
        <end position="55"/>
    </location>
</feature>
<keyword evidence="2" id="KW-0812">Transmembrane</keyword>
<keyword evidence="2" id="KW-0472">Membrane</keyword>
<protein>
    <submittedName>
        <fullName evidence="3">Uncharacterized protein</fullName>
    </submittedName>
</protein>
<dbReference type="InterPro" id="IPR036259">
    <property type="entry name" value="MFS_trans_sf"/>
</dbReference>
<feature type="region of interest" description="Disordered" evidence="1">
    <location>
        <begin position="1"/>
        <end position="22"/>
    </location>
</feature>
<gene>
    <name evidence="3" type="ordered locus">Bcav_2827</name>
</gene>
<dbReference type="HOGENOM" id="CLU_1700796_0_0_11"/>
<evidence type="ECO:0000256" key="1">
    <source>
        <dbReference type="SAM" id="MobiDB-lite"/>
    </source>
</evidence>
<dbReference type="AlphaFoldDB" id="C5BYH2"/>
<reference evidence="3 4" key="1">
    <citation type="journal article" date="2009" name="Stand. Genomic Sci.">
        <title>Complete genome sequence of Beutenbergia cavernae type strain (HKI 0122).</title>
        <authorList>
            <person name="Land M."/>
            <person name="Pukall R."/>
            <person name="Abt B."/>
            <person name="Goker M."/>
            <person name="Rohde M."/>
            <person name="Glavina Del Rio T."/>
            <person name="Tice H."/>
            <person name="Copeland A."/>
            <person name="Cheng J.F."/>
            <person name="Lucas S."/>
            <person name="Chen F."/>
            <person name="Nolan M."/>
            <person name="Bruce D."/>
            <person name="Goodwin L."/>
            <person name="Pitluck S."/>
            <person name="Ivanova N."/>
            <person name="Mavromatis K."/>
            <person name="Ovchinnikova G."/>
            <person name="Pati A."/>
            <person name="Chen A."/>
            <person name="Palaniappan K."/>
            <person name="Hauser L."/>
            <person name="Chang Y.J."/>
            <person name="Jefferies C.C."/>
            <person name="Saunders E."/>
            <person name="Brettin T."/>
            <person name="Detter J.C."/>
            <person name="Han C."/>
            <person name="Chain P."/>
            <person name="Bristow J."/>
            <person name="Eisen J.A."/>
            <person name="Markowitz V."/>
            <person name="Hugenholtz P."/>
            <person name="Kyrpides N.C."/>
            <person name="Klenk H.P."/>
            <person name="Lapidus A."/>
        </authorList>
    </citation>
    <scope>NUCLEOTIDE SEQUENCE [LARGE SCALE GENOMIC DNA]</scope>
    <source>
        <strain evidence="4">ATCC BAA-8 / DSM 12333 / NBRC 16432</strain>
    </source>
</reference>
<feature type="transmembrane region" description="Helical" evidence="2">
    <location>
        <begin position="67"/>
        <end position="87"/>
    </location>
</feature>
<evidence type="ECO:0000313" key="4">
    <source>
        <dbReference type="Proteomes" id="UP000007962"/>
    </source>
</evidence>
<evidence type="ECO:0000256" key="2">
    <source>
        <dbReference type="SAM" id="Phobius"/>
    </source>
</evidence>